<protein>
    <submittedName>
        <fullName evidence="1">Uncharacterized protein</fullName>
    </submittedName>
</protein>
<proteinExistence type="predicted"/>
<reference evidence="1 2" key="1">
    <citation type="submission" date="2020-08" db="EMBL/GenBank/DDBJ databases">
        <title>Genome public.</title>
        <authorList>
            <person name="Liu C."/>
            <person name="Sun Q."/>
        </authorList>
    </citation>
    <scope>NUCLEOTIDE SEQUENCE [LARGE SCALE GENOMIC DNA]</scope>
    <source>
        <strain evidence="1 2">NSJ-27</strain>
    </source>
</reference>
<comment type="caution">
    <text evidence="1">The sequence shown here is derived from an EMBL/GenBank/DDBJ whole genome shotgun (WGS) entry which is preliminary data.</text>
</comment>
<dbReference type="Proteomes" id="UP000649151">
    <property type="component" value="Unassembled WGS sequence"/>
</dbReference>
<keyword evidence="2" id="KW-1185">Reference proteome</keyword>
<organism evidence="1 2">
    <name type="scientific">Clostridium facile</name>
    <dbReference type="NCBI Taxonomy" id="2763035"/>
    <lineage>
        <taxon>Bacteria</taxon>
        <taxon>Bacillati</taxon>
        <taxon>Bacillota</taxon>
        <taxon>Clostridia</taxon>
        <taxon>Eubacteriales</taxon>
        <taxon>Clostridiaceae</taxon>
        <taxon>Clostridium</taxon>
    </lineage>
</organism>
<name>A0ABR7ITR6_9CLOT</name>
<sequence>MAKIWKVGIIAFIAVIILWGSGVIPRGIAQIAAQQYVSNLYKGLTYDSLDYSKEKGQYEVTFKKDSAGYTFYLEDGLFPTKVTYDPFQGTI</sequence>
<accession>A0ABR7ITR6</accession>
<dbReference type="EMBL" id="JACOQK010000001">
    <property type="protein sequence ID" value="MBC5788527.1"/>
    <property type="molecule type" value="Genomic_DNA"/>
</dbReference>
<evidence type="ECO:0000313" key="1">
    <source>
        <dbReference type="EMBL" id="MBC5788527.1"/>
    </source>
</evidence>
<evidence type="ECO:0000313" key="2">
    <source>
        <dbReference type="Proteomes" id="UP000649151"/>
    </source>
</evidence>
<gene>
    <name evidence="1" type="ORF">H8Z77_10970</name>
</gene>
<dbReference type="RefSeq" id="WP_069987047.1">
    <property type="nucleotide sequence ID" value="NZ_JACOQK010000001.1"/>
</dbReference>